<keyword evidence="7 10" id="KW-0460">Magnesium</keyword>
<dbReference type="Pfam" id="PF02424">
    <property type="entry name" value="ApbE"/>
    <property type="match status" value="1"/>
</dbReference>
<evidence type="ECO:0000256" key="6">
    <source>
        <dbReference type="ARBA" id="ARBA00022827"/>
    </source>
</evidence>
<protein>
    <recommendedName>
        <fullName evidence="2 10">FAD:protein FMN transferase</fullName>
        <ecNumber evidence="1 10">2.7.1.180</ecNumber>
    </recommendedName>
    <alternativeName>
        <fullName evidence="8 10">Flavin transferase</fullName>
    </alternativeName>
</protein>
<reference evidence="12" key="1">
    <citation type="submission" date="2023-07" db="EMBL/GenBank/DDBJ databases">
        <title>Genomic Encyclopedia of Type Strains, Phase IV (KMG-IV): sequencing the most valuable type-strain genomes for metagenomic binning, comparative biology and taxonomic classification.</title>
        <authorList>
            <person name="Goeker M."/>
        </authorList>
    </citation>
    <scope>NUCLEOTIDE SEQUENCE</scope>
    <source>
        <strain evidence="12">DSM 26174</strain>
    </source>
</reference>
<comment type="catalytic activity">
    <reaction evidence="9 10">
        <text>L-threonyl-[protein] + FAD = FMN-L-threonyl-[protein] + AMP + H(+)</text>
        <dbReference type="Rhea" id="RHEA:36847"/>
        <dbReference type="Rhea" id="RHEA-COMP:11060"/>
        <dbReference type="Rhea" id="RHEA-COMP:11061"/>
        <dbReference type="ChEBI" id="CHEBI:15378"/>
        <dbReference type="ChEBI" id="CHEBI:30013"/>
        <dbReference type="ChEBI" id="CHEBI:57692"/>
        <dbReference type="ChEBI" id="CHEBI:74257"/>
        <dbReference type="ChEBI" id="CHEBI:456215"/>
        <dbReference type="EC" id="2.7.1.180"/>
    </reaction>
</comment>
<keyword evidence="13" id="KW-1185">Reference proteome</keyword>
<evidence type="ECO:0000256" key="4">
    <source>
        <dbReference type="ARBA" id="ARBA00022679"/>
    </source>
</evidence>
<dbReference type="GO" id="GO:0016740">
    <property type="term" value="F:transferase activity"/>
    <property type="evidence" value="ECO:0007669"/>
    <property type="project" value="UniProtKB-UniRule"/>
</dbReference>
<dbReference type="InterPro" id="IPR003374">
    <property type="entry name" value="ApbE-like_sf"/>
</dbReference>
<keyword evidence="3 10" id="KW-0285">Flavoprotein</keyword>
<comment type="similarity">
    <text evidence="10">Belongs to the ApbE family.</text>
</comment>
<dbReference type="Proteomes" id="UP001185092">
    <property type="component" value="Unassembled WGS sequence"/>
</dbReference>
<feature type="binding site" evidence="11">
    <location>
        <position position="286"/>
    </location>
    <ligand>
        <name>Mg(2+)</name>
        <dbReference type="ChEBI" id="CHEBI:18420"/>
    </ligand>
</feature>
<dbReference type="AlphaFoldDB" id="A0AAE4BRJ8"/>
<keyword evidence="12" id="KW-0449">Lipoprotein</keyword>
<dbReference type="PANTHER" id="PTHR30040">
    <property type="entry name" value="THIAMINE BIOSYNTHESIS LIPOPROTEIN APBE"/>
    <property type="match status" value="1"/>
</dbReference>
<evidence type="ECO:0000256" key="9">
    <source>
        <dbReference type="ARBA" id="ARBA00048540"/>
    </source>
</evidence>
<keyword evidence="5 10" id="KW-0479">Metal-binding</keyword>
<dbReference type="GO" id="GO:0046872">
    <property type="term" value="F:metal ion binding"/>
    <property type="evidence" value="ECO:0007669"/>
    <property type="project" value="UniProtKB-UniRule"/>
</dbReference>
<name>A0AAE4BRJ8_9BACT</name>
<proteinExistence type="inferred from homology"/>
<feature type="binding site" evidence="11">
    <location>
        <position position="174"/>
    </location>
    <ligand>
        <name>Mg(2+)</name>
        <dbReference type="ChEBI" id="CHEBI:18420"/>
    </ligand>
</feature>
<evidence type="ECO:0000256" key="11">
    <source>
        <dbReference type="PIRSR" id="PIRSR006268-2"/>
    </source>
</evidence>
<keyword evidence="6 10" id="KW-0274">FAD</keyword>
<evidence type="ECO:0000256" key="8">
    <source>
        <dbReference type="ARBA" id="ARBA00031306"/>
    </source>
</evidence>
<feature type="binding site" evidence="11">
    <location>
        <position position="290"/>
    </location>
    <ligand>
        <name>Mg(2+)</name>
        <dbReference type="ChEBI" id="CHEBI:18420"/>
    </ligand>
</feature>
<comment type="caution">
    <text evidence="12">The sequence shown here is derived from an EMBL/GenBank/DDBJ whole genome shotgun (WGS) entry which is preliminary data.</text>
</comment>
<dbReference type="PIRSF" id="PIRSF006268">
    <property type="entry name" value="ApbE"/>
    <property type="match status" value="1"/>
</dbReference>
<dbReference type="InterPro" id="IPR024932">
    <property type="entry name" value="ApbE"/>
</dbReference>
<evidence type="ECO:0000256" key="10">
    <source>
        <dbReference type="PIRNR" id="PIRNR006268"/>
    </source>
</evidence>
<dbReference type="EMBL" id="JAVDQD010000001">
    <property type="protein sequence ID" value="MDR6237297.1"/>
    <property type="molecule type" value="Genomic_DNA"/>
</dbReference>
<dbReference type="SUPFAM" id="SSF143631">
    <property type="entry name" value="ApbE-like"/>
    <property type="match status" value="1"/>
</dbReference>
<keyword evidence="4 10" id="KW-0808">Transferase</keyword>
<gene>
    <name evidence="12" type="ORF">HNQ88_000273</name>
</gene>
<sequence>MISLVYTIAIIAFFILLISIPGKAQDRFKYKCKLMGCKFEFTVIADNQDEGYEFIMTAKNEIERIEKITSFWDENSETTAINENAGVKPVKVSIELFDLISRSIEISRITEGAFDPTYASMDKIWKFDGSMSLMPSEKEMALSIAKVGYEKVVLNQHDSTIFLPEKGMKLGLGGIGKGYAADKAKELLISKGVKAGVINASGDMTVWGLDKDNSEWKVAITNPLDKKNVYALLNIHEGAVVTSSNYEKFVELNGEKYTHIINPKTGYPAQGIASVTVFAPKAELADALATSVFVMGIEAGLDLINQMPKTECVAICQDGTIHQSINIKIDNR</sequence>
<comment type="cofactor">
    <cofactor evidence="11">
        <name>Mg(2+)</name>
        <dbReference type="ChEBI" id="CHEBI:18420"/>
    </cofactor>
    <cofactor evidence="11">
        <name>Mn(2+)</name>
        <dbReference type="ChEBI" id="CHEBI:29035"/>
    </cofactor>
    <text evidence="11">Magnesium. Can also use manganese.</text>
</comment>
<dbReference type="RefSeq" id="WP_309936750.1">
    <property type="nucleotide sequence ID" value="NZ_AP025305.1"/>
</dbReference>
<dbReference type="Gene3D" id="3.10.520.10">
    <property type="entry name" value="ApbE-like domains"/>
    <property type="match status" value="1"/>
</dbReference>
<evidence type="ECO:0000256" key="7">
    <source>
        <dbReference type="ARBA" id="ARBA00022842"/>
    </source>
</evidence>
<dbReference type="PANTHER" id="PTHR30040:SF2">
    <property type="entry name" value="FAD:PROTEIN FMN TRANSFERASE"/>
    <property type="match status" value="1"/>
</dbReference>
<dbReference type="EC" id="2.7.1.180" evidence="1 10"/>
<accession>A0AAE4BRJ8</accession>
<evidence type="ECO:0000256" key="5">
    <source>
        <dbReference type="ARBA" id="ARBA00022723"/>
    </source>
</evidence>
<evidence type="ECO:0000256" key="3">
    <source>
        <dbReference type="ARBA" id="ARBA00022630"/>
    </source>
</evidence>
<evidence type="ECO:0000313" key="12">
    <source>
        <dbReference type="EMBL" id="MDR6237297.1"/>
    </source>
</evidence>
<evidence type="ECO:0000256" key="1">
    <source>
        <dbReference type="ARBA" id="ARBA00011955"/>
    </source>
</evidence>
<evidence type="ECO:0000256" key="2">
    <source>
        <dbReference type="ARBA" id="ARBA00016337"/>
    </source>
</evidence>
<organism evidence="12 13">
    <name type="scientific">Aureibacter tunicatorum</name>
    <dbReference type="NCBI Taxonomy" id="866807"/>
    <lineage>
        <taxon>Bacteria</taxon>
        <taxon>Pseudomonadati</taxon>
        <taxon>Bacteroidota</taxon>
        <taxon>Cytophagia</taxon>
        <taxon>Cytophagales</taxon>
        <taxon>Persicobacteraceae</taxon>
        <taxon>Aureibacter</taxon>
    </lineage>
</organism>
<evidence type="ECO:0000313" key="13">
    <source>
        <dbReference type="Proteomes" id="UP001185092"/>
    </source>
</evidence>